<dbReference type="AlphaFoldDB" id="A0A6A6VSW2"/>
<reference evidence="1" key="1">
    <citation type="journal article" date="2020" name="Stud. Mycol.">
        <title>101 Dothideomycetes genomes: a test case for predicting lifestyles and emergence of pathogens.</title>
        <authorList>
            <person name="Haridas S."/>
            <person name="Albert R."/>
            <person name="Binder M."/>
            <person name="Bloem J."/>
            <person name="Labutti K."/>
            <person name="Salamov A."/>
            <person name="Andreopoulos B."/>
            <person name="Baker S."/>
            <person name="Barry K."/>
            <person name="Bills G."/>
            <person name="Bluhm B."/>
            <person name="Cannon C."/>
            <person name="Castanera R."/>
            <person name="Culley D."/>
            <person name="Daum C."/>
            <person name="Ezra D."/>
            <person name="Gonzalez J."/>
            <person name="Henrissat B."/>
            <person name="Kuo A."/>
            <person name="Liang C."/>
            <person name="Lipzen A."/>
            <person name="Lutzoni F."/>
            <person name="Magnuson J."/>
            <person name="Mondo S."/>
            <person name="Nolan M."/>
            <person name="Ohm R."/>
            <person name="Pangilinan J."/>
            <person name="Park H.-J."/>
            <person name="Ramirez L."/>
            <person name="Alfaro M."/>
            <person name="Sun H."/>
            <person name="Tritt A."/>
            <person name="Yoshinaga Y."/>
            <person name="Zwiers L.-H."/>
            <person name="Turgeon B."/>
            <person name="Goodwin S."/>
            <person name="Spatafora J."/>
            <person name="Crous P."/>
            <person name="Grigoriev I."/>
        </authorList>
    </citation>
    <scope>NUCLEOTIDE SEQUENCE</scope>
    <source>
        <strain evidence="1">CBS 121739</strain>
    </source>
</reference>
<evidence type="ECO:0000313" key="1">
    <source>
        <dbReference type="EMBL" id="KAF2752680.1"/>
    </source>
</evidence>
<dbReference type="Proteomes" id="UP000799437">
    <property type="component" value="Unassembled WGS sequence"/>
</dbReference>
<name>A0A6A6VSW2_9PEZI</name>
<accession>A0A6A6VSW2</accession>
<sequence>ICPVVWISPTTPSRRGSKWRSCFESLRSHIFGRHRPADHDSCESLLEPPTFETASIARQCNRALKVDTRINRKAVADQDEEHGMGRHYRI</sequence>
<feature type="non-terminal residue" evidence="1">
    <location>
        <position position="1"/>
    </location>
</feature>
<organism evidence="1 2">
    <name type="scientific">Pseudovirgaria hyperparasitica</name>
    <dbReference type="NCBI Taxonomy" id="470096"/>
    <lineage>
        <taxon>Eukaryota</taxon>
        <taxon>Fungi</taxon>
        <taxon>Dikarya</taxon>
        <taxon>Ascomycota</taxon>
        <taxon>Pezizomycotina</taxon>
        <taxon>Dothideomycetes</taxon>
        <taxon>Dothideomycetes incertae sedis</taxon>
        <taxon>Acrospermales</taxon>
        <taxon>Acrospermaceae</taxon>
        <taxon>Pseudovirgaria</taxon>
    </lineage>
</organism>
<protein>
    <submittedName>
        <fullName evidence="1">Uncharacterized protein</fullName>
    </submittedName>
</protein>
<keyword evidence="2" id="KW-1185">Reference proteome</keyword>
<dbReference type="GeneID" id="54486049"/>
<evidence type="ECO:0000313" key="2">
    <source>
        <dbReference type="Proteomes" id="UP000799437"/>
    </source>
</evidence>
<gene>
    <name evidence="1" type="ORF">EJ05DRAFT_481102</name>
</gene>
<dbReference type="EMBL" id="ML996600">
    <property type="protein sequence ID" value="KAF2752680.1"/>
    <property type="molecule type" value="Genomic_DNA"/>
</dbReference>
<dbReference type="RefSeq" id="XP_033595131.1">
    <property type="nucleotide sequence ID" value="XM_033744995.1"/>
</dbReference>
<proteinExistence type="predicted"/>